<keyword evidence="3" id="KW-1185">Reference proteome</keyword>
<name>A0A8S1KV74_PARPR</name>
<organism evidence="2 3">
    <name type="scientific">Paramecium primaurelia</name>
    <dbReference type="NCBI Taxonomy" id="5886"/>
    <lineage>
        <taxon>Eukaryota</taxon>
        <taxon>Sar</taxon>
        <taxon>Alveolata</taxon>
        <taxon>Ciliophora</taxon>
        <taxon>Intramacronucleata</taxon>
        <taxon>Oligohymenophorea</taxon>
        <taxon>Peniculida</taxon>
        <taxon>Parameciidae</taxon>
        <taxon>Paramecium</taxon>
    </lineage>
</organism>
<feature type="domain" description="SCP" evidence="1">
    <location>
        <begin position="49"/>
        <end position="116"/>
    </location>
</feature>
<accession>A0A8S1KV74</accession>
<evidence type="ECO:0000259" key="1">
    <source>
        <dbReference type="Pfam" id="PF00188"/>
    </source>
</evidence>
<dbReference type="Proteomes" id="UP000688137">
    <property type="component" value="Unassembled WGS sequence"/>
</dbReference>
<dbReference type="InterPro" id="IPR014044">
    <property type="entry name" value="CAP_dom"/>
</dbReference>
<evidence type="ECO:0000313" key="2">
    <source>
        <dbReference type="EMBL" id="CAD8058301.1"/>
    </source>
</evidence>
<dbReference type="Pfam" id="PF00188">
    <property type="entry name" value="CAP"/>
    <property type="match status" value="1"/>
</dbReference>
<dbReference type="EMBL" id="CAJJDM010000026">
    <property type="protein sequence ID" value="CAD8058301.1"/>
    <property type="molecule type" value="Genomic_DNA"/>
</dbReference>
<dbReference type="AlphaFoldDB" id="A0A8S1KV74"/>
<sequence>MKQQQEEELIIKVKYNQHLICILQHGHKNQQKELKNVLKVVQNIQFIYKAQQAFLIYKQRVHTDKWNIDPEFILNEWMQSKQSAQQLLQSMLFQIGCGRSMNSNLGEYVEYIVCYFDYPNKLEPYRPSSSLNVANSCRLGRSSSYIALCASPYQKVQGIMQIRQRHRESQSK</sequence>
<proteinExistence type="predicted"/>
<gene>
    <name evidence="2" type="ORF">PPRIM_AZ9-3.1.T0270147</name>
</gene>
<comment type="caution">
    <text evidence="2">The sequence shown here is derived from an EMBL/GenBank/DDBJ whole genome shotgun (WGS) entry which is preliminary data.</text>
</comment>
<evidence type="ECO:0000313" key="3">
    <source>
        <dbReference type="Proteomes" id="UP000688137"/>
    </source>
</evidence>
<reference evidence="2" key="1">
    <citation type="submission" date="2021-01" db="EMBL/GenBank/DDBJ databases">
        <authorList>
            <consortium name="Genoscope - CEA"/>
            <person name="William W."/>
        </authorList>
    </citation>
    <scope>NUCLEOTIDE SEQUENCE</scope>
</reference>
<protein>
    <recommendedName>
        <fullName evidence="1">SCP domain-containing protein</fullName>
    </recommendedName>
</protein>